<name>A0ABW0M7M1_9BURK</name>
<dbReference type="InterPro" id="IPR045584">
    <property type="entry name" value="Pilin-like"/>
</dbReference>
<organism evidence="3 4">
    <name type="scientific">Paraherbaspirillum soli</name>
    <dbReference type="NCBI Taxonomy" id="631222"/>
    <lineage>
        <taxon>Bacteria</taxon>
        <taxon>Pseudomonadati</taxon>
        <taxon>Pseudomonadota</taxon>
        <taxon>Betaproteobacteria</taxon>
        <taxon>Burkholderiales</taxon>
        <taxon>Oxalobacteraceae</taxon>
        <taxon>Paraherbaspirillum</taxon>
    </lineage>
</organism>
<evidence type="ECO:0000256" key="2">
    <source>
        <dbReference type="SAM" id="Phobius"/>
    </source>
</evidence>
<dbReference type="InterPro" id="IPR012902">
    <property type="entry name" value="N_methyl_site"/>
</dbReference>
<keyword evidence="4" id="KW-1185">Reference proteome</keyword>
<dbReference type="PANTHER" id="PTHR30093:SF47">
    <property type="entry name" value="TYPE IV PILUS NON-CORE MINOR PILIN PILE"/>
    <property type="match status" value="1"/>
</dbReference>
<dbReference type="Pfam" id="PF07963">
    <property type="entry name" value="N_methyl"/>
    <property type="match status" value="1"/>
</dbReference>
<keyword evidence="2" id="KW-0472">Membrane</keyword>
<gene>
    <name evidence="3" type="ORF">ACFPM8_07490</name>
</gene>
<evidence type="ECO:0000313" key="4">
    <source>
        <dbReference type="Proteomes" id="UP001596045"/>
    </source>
</evidence>
<dbReference type="NCBIfam" id="TIGR02532">
    <property type="entry name" value="IV_pilin_GFxxxE"/>
    <property type="match status" value="1"/>
</dbReference>
<evidence type="ECO:0000313" key="3">
    <source>
        <dbReference type="EMBL" id="MFC5473799.1"/>
    </source>
</evidence>
<dbReference type="Proteomes" id="UP001596045">
    <property type="component" value="Unassembled WGS sequence"/>
</dbReference>
<dbReference type="PRINTS" id="PR00813">
    <property type="entry name" value="BCTERIALGSPG"/>
</dbReference>
<dbReference type="EMBL" id="JBHSMT010000013">
    <property type="protein sequence ID" value="MFC5473799.1"/>
    <property type="molecule type" value="Genomic_DNA"/>
</dbReference>
<dbReference type="SUPFAM" id="SSF54523">
    <property type="entry name" value="Pili subunits"/>
    <property type="match status" value="1"/>
</dbReference>
<comment type="caution">
    <text evidence="3">The sequence shown here is derived from an EMBL/GenBank/DDBJ whole genome shotgun (WGS) entry which is preliminary data.</text>
</comment>
<protein>
    <submittedName>
        <fullName evidence="3">Type II secretion system protein</fullName>
    </submittedName>
</protein>
<keyword evidence="2" id="KW-0812">Transmembrane</keyword>
<feature type="transmembrane region" description="Helical" evidence="2">
    <location>
        <begin position="20"/>
        <end position="41"/>
    </location>
</feature>
<dbReference type="Gene3D" id="3.30.700.10">
    <property type="entry name" value="Glycoprotein, Type 4 Pilin"/>
    <property type="match status" value="1"/>
</dbReference>
<reference evidence="4" key="1">
    <citation type="journal article" date="2019" name="Int. J. Syst. Evol. Microbiol.">
        <title>The Global Catalogue of Microorganisms (GCM) 10K type strain sequencing project: providing services to taxonomists for standard genome sequencing and annotation.</title>
        <authorList>
            <consortium name="The Broad Institute Genomics Platform"/>
            <consortium name="The Broad Institute Genome Sequencing Center for Infectious Disease"/>
            <person name="Wu L."/>
            <person name="Ma J."/>
        </authorList>
    </citation>
    <scope>NUCLEOTIDE SEQUENCE [LARGE SCALE GENOMIC DNA]</scope>
    <source>
        <strain evidence="4">JCM 17066</strain>
    </source>
</reference>
<sequence>MVRFRLQDKFNNKTRGFTLIELLVVMAIVALLLTIALPRYFGSLNKAKDVALQENLQVLRVTLDKFYADKGHYPETLDELTQQKYLRAVPVDPVTESSASWILIPPREAEAKGIADVKSGAIGQAYDGRPYETF</sequence>
<dbReference type="RefSeq" id="WP_378996644.1">
    <property type="nucleotide sequence ID" value="NZ_JBHSMT010000013.1"/>
</dbReference>
<dbReference type="PROSITE" id="PS00409">
    <property type="entry name" value="PROKAR_NTER_METHYL"/>
    <property type="match status" value="1"/>
</dbReference>
<evidence type="ECO:0000256" key="1">
    <source>
        <dbReference type="ARBA" id="ARBA00022481"/>
    </source>
</evidence>
<keyword evidence="2" id="KW-1133">Transmembrane helix</keyword>
<dbReference type="PANTHER" id="PTHR30093">
    <property type="entry name" value="GENERAL SECRETION PATHWAY PROTEIN G"/>
    <property type="match status" value="1"/>
</dbReference>
<proteinExistence type="predicted"/>
<dbReference type="InterPro" id="IPR000983">
    <property type="entry name" value="Bac_GSPG_pilin"/>
</dbReference>
<keyword evidence="1" id="KW-0488">Methylation</keyword>
<accession>A0ABW0M7M1</accession>